<evidence type="ECO:0000256" key="1">
    <source>
        <dbReference type="SAM" id="Phobius"/>
    </source>
</evidence>
<keyword evidence="1" id="KW-0812">Transmembrane</keyword>
<accession>A0ABQ5MSE8</accession>
<feature type="transmembrane region" description="Helical" evidence="1">
    <location>
        <begin position="52"/>
        <end position="74"/>
    </location>
</feature>
<feature type="transmembrane region" description="Helical" evidence="1">
    <location>
        <begin position="80"/>
        <end position="97"/>
    </location>
</feature>
<keyword evidence="3" id="KW-1185">Reference proteome</keyword>
<evidence type="ECO:0000313" key="3">
    <source>
        <dbReference type="Proteomes" id="UP001209654"/>
    </source>
</evidence>
<comment type="caution">
    <text evidence="2">The sequence shown here is derived from an EMBL/GenBank/DDBJ whole genome shotgun (WGS) entry which is preliminary data.</text>
</comment>
<reference evidence="2 3" key="1">
    <citation type="journal article" date="2023" name="Int. J. Syst. Evol. Microbiol.">
        <title>Arthrobacter mangrovi sp. nov., an actinobacterium isolated from the rhizosphere of a mangrove.</title>
        <authorList>
            <person name="Hamada M."/>
            <person name="Saitou S."/>
            <person name="Enomoto N."/>
            <person name="Nanri K."/>
            <person name="Hidaka K."/>
            <person name="Miura T."/>
            <person name="Tamura T."/>
        </authorList>
    </citation>
    <scope>NUCLEOTIDE SEQUENCE [LARGE SCALE GENOMIC DNA]</scope>
    <source>
        <strain evidence="2 3">NBRC 112813</strain>
    </source>
</reference>
<evidence type="ECO:0000313" key="2">
    <source>
        <dbReference type="EMBL" id="GLB66903.1"/>
    </source>
</evidence>
<name>A0ABQ5MSE8_9MICC</name>
<feature type="transmembrane region" description="Helical" evidence="1">
    <location>
        <begin position="104"/>
        <end position="123"/>
    </location>
</feature>
<dbReference type="EMBL" id="BRVS01000005">
    <property type="protein sequence ID" value="GLB66903.1"/>
    <property type="molecule type" value="Genomic_DNA"/>
</dbReference>
<protein>
    <recommendedName>
        <fullName evidence="4">Integral membrane protein</fullName>
    </recommendedName>
</protein>
<dbReference type="Proteomes" id="UP001209654">
    <property type="component" value="Unassembled WGS sequence"/>
</dbReference>
<organism evidence="2 3">
    <name type="scientific">Arthrobacter mangrovi</name>
    <dbReference type="NCBI Taxonomy" id="2966350"/>
    <lineage>
        <taxon>Bacteria</taxon>
        <taxon>Bacillati</taxon>
        <taxon>Actinomycetota</taxon>
        <taxon>Actinomycetes</taxon>
        <taxon>Micrococcales</taxon>
        <taxon>Micrococcaceae</taxon>
        <taxon>Arthrobacter</taxon>
    </lineage>
</organism>
<sequence>MSIPSANPTPGTRPVAVVVISLVLVLEALALLGAAAWFVYGLMTQTPLSMGGAIFQLVLLLLLSGWLLAAAHFFFRGYRWTRAAALVWQLFVIVIAFPTFTSGLVLPGLLLLLPAAVVLLLIFTRPVTDYLTKGSAPGAV</sequence>
<dbReference type="RefSeq" id="WP_309298581.1">
    <property type="nucleotide sequence ID" value="NZ_BRVS01000005.1"/>
</dbReference>
<feature type="transmembrane region" description="Helical" evidence="1">
    <location>
        <begin position="15"/>
        <end position="40"/>
    </location>
</feature>
<keyword evidence="1" id="KW-1133">Transmembrane helix</keyword>
<evidence type="ECO:0008006" key="4">
    <source>
        <dbReference type="Google" id="ProtNLM"/>
    </source>
</evidence>
<gene>
    <name evidence="2" type="ORF">AHIS1636_13420</name>
</gene>
<proteinExistence type="predicted"/>
<keyword evidence="1" id="KW-0472">Membrane</keyword>